<protein>
    <submittedName>
        <fullName evidence="1">Uncharacterized protein</fullName>
    </submittedName>
</protein>
<name>A0A9P3HES2_9FUNG</name>
<dbReference type="Proteomes" id="UP000827284">
    <property type="component" value="Unassembled WGS sequence"/>
</dbReference>
<reference evidence="1" key="2">
    <citation type="journal article" date="2022" name="Microbiol. Resour. Announc.">
        <title>Whole-Genome Sequence of Entomortierella parvispora E1425, a Mucoromycotan Fungus Associated with Burkholderiaceae-Related Endosymbiotic Bacteria.</title>
        <authorList>
            <person name="Herlambang A."/>
            <person name="Guo Y."/>
            <person name="Takashima Y."/>
            <person name="Narisawa K."/>
            <person name="Ohta H."/>
            <person name="Nishizawa T."/>
        </authorList>
    </citation>
    <scope>NUCLEOTIDE SEQUENCE</scope>
    <source>
        <strain evidence="1">E1425</strain>
    </source>
</reference>
<comment type="caution">
    <text evidence="1">The sequence shown here is derived from an EMBL/GenBank/DDBJ whole genome shotgun (WGS) entry which is preliminary data.</text>
</comment>
<evidence type="ECO:0000313" key="2">
    <source>
        <dbReference type="Proteomes" id="UP000827284"/>
    </source>
</evidence>
<dbReference type="AlphaFoldDB" id="A0A9P3HES2"/>
<sequence>MYWFFRQQIQACGPLSVPPTLDIYQRNRLCYLWLTYLMSRVVYPEVIEFYCALENYIQGTDPYPRLPLRTAEDRSQDLETLNRLWRDAIGERRLSTQIMTASVSVVSYVMFMSLGDAEFSEIFRDAFTAVAEGTANADTNAEVKYLRTRALLGLDLI</sequence>
<reference evidence="1" key="1">
    <citation type="submission" date="2021-11" db="EMBL/GenBank/DDBJ databases">
        <authorList>
            <person name="Herlambang A."/>
            <person name="Guo Y."/>
            <person name="Takashima Y."/>
            <person name="Nishizawa T."/>
        </authorList>
    </citation>
    <scope>NUCLEOTIDE SEQUENCE</scope>
    <source>
        <strain evidence="1">E1425</strain>
    </source>
</reference>
<proteinExistence type="predicted"/>
<evidence type="ECO:0000313" key="1">
    <source>
        <dbReference type="EMBL" id="GJJ74988.1"/>
    </source>
</evidence>
<dbReference type="EMBL" id="BQFW01000010">
    <property type="protein sequence ID" value="GJJ74988.1"/>
    <property type="molecule type" value="Genomic_DNA"/>
</dbReference>
<organism evidence="1 2">
    <name type="scientific">Entomortierella parvispora</name>
    <dbReference type="NCBI Taxonomy" id="205924"/>
    <lineage>
        <taxon>Eukaryota</taxon>
        <taxon>Fungi</taxon>
        <taxon>Fungi incertae sedis</taxon>
        <taxon>Mucoromycota</taxon>
        <taxon>Mortierellomycotina</taxon>
        <taxon>Mortierellomycetes</taxon>
        <taxon>Mortierellales</taxon>
        <taxon>Mortierellaceae</taxon>
        <taxon>Entomortierella</taxon>
    </lineage>
</organism>
<gene>
    <name evidence="1" type="ORF">EMPS_07346</name>
</gene>
<keyword evidence="2" id="KW-1185">Reference proteome</keyword>
<accession>A0A9P3HES2</accession>